<dbReference type="EMBL" id="JBFRCH010000017">
    <property type="protein sequence ID" value="MEX3935060.1"/>
    <property type="molecule type" value="Genomic_DNA"/>
</dbReference>
<proteinExistence type="predicted"/>
<comment type="caution">
    <text evidence="1">The sequence shown here is derived from an EMBL/GenBank/DDBJ whole genome shotgun (WGS) entry which is preliminary data.</text>
</comment>
<evidence type="ECO:0000313" key="2">
    <source>
        <dbReference type="Proteomes" id="UP001558850"/>
    </source>
</evidence>
<evidence type="ECO:0000313" key="1">
    <source>
        <dbReference type="EMBL" id="MEX3935060.1"/>
    </source>
</evidence>
<dbReference type="Proteomes" id="UP001558850">
    <property type="component" value="Unassembled WGS sequence"/>
</dbReference>
<accession>A0ACC6U6G3</accession>
<gene>
    <name evidence="1" type="ORF">AB4Y32_25260</name>
</gene>
<reference evidence="1" key="1">
    <citation type="submission" date="2024-07" db="EMBL/GenBank/DDBJ databases">
        <title>A survey of Mimosa microsymbionts across Brazilian biomes reveals a high diversity of Paraburkholderia nodulating endemic species, but also that Cupriavidus is common as a symbiont of widespread species.</title>
        <authorList>
            <person name="Rouws L."/>
            <person name="Barauna A."/>
            <person name="Beukes C."/>
            <person name="Rouws J.R.C."/>
            <person name="De Faria S.M."/>
            <person name="Gross E."/>
            <person name="Bueno Dos Reis Junior F."/>
            <person name="Simon M.F."/>
            <person name="Maluk M."/>
            <person name="Odee D.W."/>
            <person name="Kenicer G."/>
            <person name="Young J.P.W."/>
            <person name="Reis V.M."/>
            <person name="Zilli J."/>
            <person name="James E.K."/>
        </authorList>
    </citation>
    <scope>NUCLEOTIDE SEQUENCE</scope>
    <source>
        <strain evidence="1">EG181B</strain>
    </source>
</reference>
<keyword evidence="2" id="KW-1185">Reference proteome</keyword>
<protein>
    <submittedName>
        <fullName evidence="1">Tyrosine-type recombinase/integrase</fullName>
    </submittedName>
</protein>
<sequence length="265" mass="30628">MKTKTPENLSELLRVAGRALWRGKAYELTAYRNVEHFIKVVGDLPLSAVRTTTIDDFVDEIRGTVKDSTVNRKLTNVHSILKYAHDREWIAKLPKFTWNPEGDGRVRWLTLDEEERMFRFLKEWGEDEVARFLIVLLDTGMRRGELLNLEPKDVDGPWVRLWVNKTGKARSVPLTERSQRELAYGLPFKLDERKLRTVWGKLKAAMGLEDDEDFVLHALRHTAATRTLAKTGNIAMVQKLLGHRKIETTLRYAHISDEDLLAAVR</sequence>
<organism evidence="1 2">
    <name type="scientific">Paraburkholderia phymatum</name>
    <dbReference type="NCBI Taxonomy" id="148447"/>
    <lineage>
        <taxon>Bacteria</taxon>
        <taxon>Pseudomonadati</taxon>
        <taxon>Pseudomonadota</taxon>
        <taxon>Betaproteobacteria</taxon>
        <taxon>Burkholderiales</taxon>
        <taxon>Burkholderiaceae</taxon>
        <taxon>Paraburkholderia</taxon>
    </lineage>
</organism>
<name>A0ACC6U6G3_9BURK</name>